<gene>
    <name evidence="11" type="ORF">CP98_04529</name>
</gene>
<dbReference type="eggNOG" id="COG1682">
    <property type="taxonomic scope" value="Bacteria"/>
</dbReference>
<comment type="subcellular location">
    <subcellularLocation>
        <location evidence="1 9">Cell inner membrane</location>
        <topology evidence="1 9">Multi-pass membrane protein</topology>
    </subcellularLocation>
</comment>
<keyword evidence="7 9" id="KW-1133">Transmembrane helix</keyword>
<protein>
    <recommendedName>
        <fullName evidence="9">Transport permease protein</fullName>
    </recommendedName>
</protein>
<dbReference type="PANTHER" id="PTHR30413">
    <property type="entry name" value="INNER MEMBRANE TRANSPORT PERMEASE"/>
    <property type="match status" value="1"/>
</dbReference>
<keyword evidence="3 9" id="KW-0813">Transport</keyword>
<dbReference type="PANTHER" id="PTHR30413:SF8">
    <property type="entry name" value="TRANSPORT PERMEASE PROTEIN"/>
    <property type="match status" value="1"/>
</dbReference>
<keyword evidence="6 9" id="KW-0812">Transmembrane</keyword>
<dbReference type="GO" id="GO:0140359">
    <property type="term" value="F:ABC-type transporter activity"/>
    <property type="evidence" value="ECO:0007669"/>
    <property type="project" value="InterPro"/>
</dbReference>
<feature type="transmembrane region" description="Helical" evidence="9">
    <location>
        <begin position="65"/>
        <end position="87"/>
    </location>
</feature>
<keyword evidence="4 9" id="KW-1003">Cell membrane</keyword>
<dbReference type="Pfam" id="PF01061">
    <property type="entry name" value="ABC2_membrane"/>
    <property type="match status" value="1"/>
</dbReference>
<dbReference type="Proteomes" id="UP000028534">
    <property type="component" value="Unassembled WGS sequence"/>
</dbReference>
<comment type="caution">
    <text evidence="11">The sequence shown here is derived from an EMBL/GenBank/DDBJ whole genome shotgun (WGS) entry which is preliminary data.</text>
</comment>
<feature type="transmembrane region" description="Helical" evidence="9">
    <location>
        <begin position="227"/>
        <end position="247"/>
    </location>
</feature>
<feature type="transmembrane region" description="Helical" evidence="9">
    <location>
        <begin position="172"/>
        <end position="191"/>
    </location>
</feature>
<dbReference type="AlphaFoldDB" id="A0A084EBF1"/>
<dbReference type="InterPro" id="IPR013525">
    <property type="entry name" value="ABC2_TM"/>
</dbReference>
<feature type="transmembrane region" description="Helical" evidence="9">
    <location>
        <begin position="99"/>
        <end position="124"/>
    </location>
</feature>
<evidence type="ECO:0000313" key="12">
    <source>
        <dbReference type="Proteomes" id="UP000028534"/>
    </source>
</evidence>
<dbReference type="InterPro" id="IPR047817">
    <property type="entry name" value="ABC2_TM_bact-type"/>
</dbReference>
<evidence type="ECO:0000256" key="5">
    <source>
        <dbReference type="ARBA" id="ARBA00022519"/>
    </source>
</evidence>
<evidence type="ECO:0000256" key="2">
    <source>
        <dbReference type="ARBA" id="ARBA00007783"/>
    </source>
</evidence>
<evidence type="ECO:0000256" key="1">
    <source>
        <dbReference type="ARBA" id="ARBA00004429"/>
    </source>
</evidence>
<accession>A0A084EBF1</accession>
<evidence type="ECO:0000313" key="11">
    <source>
        <dbReference type="EMBL" id="KEZ15293.1"/>
    </source>
</evidence>
<name>A0A084EBF1_SPHYA</name>
<keyword evidence="8 9" id="KW-0472">Membrane</keyword>
<feature type="domain" description="ABC transmembrane type-2" evidence="10">
    <location>
        <begin position="31"/>
        <end position="249"/>
    </location>
</feature>
<evidence type="ECO:0000256" key="8">
    <source>
        <dbReference type="ARBA" id="ARBA00023136"/>
    </source>
</evidence>
<keyword evidence="5" id="KW-0997">Cell inner membrane</keyword>
<organism evidence="11 12">
    <name type="scientific">Sphingobium yanoikuyae</name>
    <name type="common">Sphingomonas yanoikuyae</name>
    <dbReference type="NCBI Taxonomy" id="13690"/>
    <lineage>
        <taxon>Bacteria</taxon>
        <taxon>Pseudomonadati</taxon>
        <taxon>Pseudomonadota</taxon>
        <taxon>Alphaproteobacteria</taxon>
        <taxon>Sphingomonadales</taxon>
        <taxon>Sphingomonadaceae</taxon>
        <taxon>Sphingobium</taxon>
    </lineage>
</organism>
<dbReference type="PROSITE" id="PS51012">
    <property type="entry name" value="ABC_TM2"/>
    <property type="match status" value="1"/>
</dbReference>
<comment type="caution">
    <text evidence="9">Lacks conserved residue(s) required for the propagation of feature annotation.</text>
</comment>
<dbReference type="GO" id="GO:0015920">
    <property type="term" value="P:lipopolysaccharide transport"/>
    <property type="evidence" value="ECO:0007669"/>
    <property type="project" value="TreeGrafter"/>
</dbReference>
<evidence type="ECO:0000256" key="9">
    <source>
        <dbReference type="RuleBase" id="RU361157"/>
    </source>
</evidence>
<dbReference type="PATRIC" id="fig|13690.10.peg.4664"/>
<sequence length="257" mass="28858">MHIAMRYLHWRDLLLELVSRDLKIRYQRSYIGIGWSLMKPLFQLAVFSLLFGSILPLNIKHYTTFVFAGVLIWSWFSGAVTAATISVTGSKELVRRPGFPVILLPMLSVIGQGVHFLLALPLLLICATLDAGFPGLSLLALPLMILLQMIMTLGLAYWLAAWHVYMRDTEHLVVMALSIAFYITPVFYRPIARTHQFAFISSYNPMAWVLQGYRSILVDGQWPAPGTIGLILLVSVPLLAGGIAYFGRVSSRFDEEL</sequence>
<evidence type="ECO:0000256" key="7">
    <source>
        <dbReference type="ARBA" id="ARBA00022989"/>
    </source>
</evidence>
<evidence type="ECO:0000259" key="10">
    <source>
        <dbReference type="PROSITE" id="PS51012"/>
    </source>
</evidence>
<evidence type="ECO:0000256" key="4">
    <source>
        <dbReference type="ARBA" id="ARBA00022475"/>
    </source>
</evidence>
<comment type="similarity">
    <text evidence="2 9">Belongs to the ABC-2 integral membrane protein family.</text>
</comment>
<evidence type="ECO:0000256" key="6">
    <source>
        <dbReference type="ARBA" id="ARBA00022692"/>
    </source>
</evidence>
<feature type="transmembrane region" description="Helical" evidence="9">
    <location>
        <begin position="136"/>
        <end position="160"/>
    </location>
</feature>
<dbReference type="GO" id="GO:0005886">
    <property type="term" value="C:plasma membrane"/>
    <property type="evidence" value="ECO:0007669"/>
    <property type="project" value="UniProtKB-SubCell"/>
</dbReference>
<evidence type="ECO:0000256" key="3">
    <source>
        <dbReference type="ARBA" id="ARBA00022448"/>
    </source>
</evidence>
<reference evidence="11 12" key="1">
    <citation type="submission" date="2014-03" db="EMBL/GenBank/DDBJ databases">
        <title>Genome sequence of Sphingobium yanoikuyae B1.</title>
        <authorList>
            <person name="Gan H.M."/>
            <person name="Gan H.Y."/>
            <person name="Savka M.A."/>
        </authorList>
    </citation>
    <scope>NUCLEOTIDE SEQUENCE [LARGE SCALE GENOMIC DNA]</scope>
    <source>
        <strain evidence="11 12">B1</strain>
    </source>
</reference>
<proteinExistence type="inferred from homology"/>
<dbReference type="EMBL" id="JGVR01000042">
    <property type="protein sequence ID" value="KEZ15293.1"/>
    <property type="molecule type" value="Genomic_DNA"/>
</dbReference>